<gene>
    <name evidence="9" type="ORF">FRE64_17060</name>
</gene>
<dbReference type="InterPro" id="IPR050556">
    <property type="entry name" value="Type_II_TA_system_RNase"/>
</dbReference>
<keyword evidence="3" id="KW-0540">Nuclease</keyword>
<keyword evidence="10" id="KW-1185">Reference proteome</keyword>
<dbReference type="PANTHER" id="PTHR33653">
    <property type="entry name" value="RIBONUCLEASE VAPC2"/>
    <property type="match status" value="1"/>
</dbReference>
<dbReference type="GO" id="GO:0004518">
    <property type="term" value="F:nuclease activity"/>
    <property type="evidence" value="ECO:0007669"/>
    <property type="project" value="UniProtKB-KW"/>
</dbReference>
<dbReference type="RefSeq" id="WP_146297631.1">
    <property type="nucleotide sequence ID" value="NZ_CP042329.1"/>
</dbReference>
<dbReference type="PANTHER" id="PTHR33653:SF1">
    <property type="entry name" value="RIBONUCLEASE VAPC2"/>
    <property type="match status" value="1"/>
</dbReference>
<evidence type="ECO:0000256" key="6">
    <source>
        <dbReference type="ARBA" id="ARBA00022842"/>
    </source>
</evidence>
<evidence type="ECO:0000256" key="3">
    <source>
        <dbReference type="ARBA" id="ARBA00022722"/>
    </source>
</evidence>
<comment type="similarity">
    <text evidence="7">Belongs to the PINc/VapC protein family.</text>
</comment>
<protein>
    <submittedName>
        <fullName evidence="9">Type II toxin-antitoxin system VapC family toxin</fullName>
    </submittedName>
</protein>
<comment type="cofactor">
    <cofactor evidence="1">
        <name>Mg(2+)</name>
        <dbReference type="ChEBI" id="CHEBI:18420"/>
    </cofactor>
</comment>
<dbReference type="EMBL" id="CP042329">
    <property type="protein sequence ID" value="QDZ41676.1"/>
    <property type="molecule type" value="Genomic_DNA"/>
</dbReference>
<evidence type="ECO:0000313" key="9">
    <source>
        <dbReference type="EMBL" id="QDZ41676.1"/>
    </source>
</evidence>
<reference evidence="9" key="1">
    <citation type="submission" date="2019-08" db="EMBL/GenBank/DDBJ databases">
        <title>Carotenoids and Carotenoid Binding Proteins in the Halophilic Cyanobacterium Euhalothece sp. ZM00.</title>
        <authorList>
            <person name="Cho S.M."/>
            <person name="Song J.Y."/>
            <person name="Park Y.-I."/>
        </authorList>
    </citation>
    <scope>NUCLEOTIDE SEQUENCE [LARGE SCALE GENOMIC DNA]</scope>
    <source>
        <strain evidence="9">Z-M001</strain>
        <plasmid evidence="9">pEu3</plasmid>
    </source>
</reference>
<evidence type="ECO:0000313" key="10">
    <source>
        <dbReference type="Proteomes" id="UP000318453"/>
    </source>
</evidence>
<dbReference type="Gene3D" id="3.40.50.1010">
    <property type="entry name" value="5'-nuclease"/>
    <property type="match status" value="1"/>
</dbReference>
<dbReference type="SUPFAM" id="SSF88723">
    <property type="entry name" value="PIN domain-like"/>
    <property type="match status" value="1"/>
</dbReference>
<dbReference type="GO" id="GO:0046872">
    <property type="term" value="F:metal ion binding"/>
    <property type="evidence" value="ECO:0007669"/>
    <property type="project" value="UniProtKB-KW"/>
</dbReference>
<dbReference type="CDD" id="cd09881">
    <property type="entry name" value="PIN_VapC4-5_FitB-like"/>
    <property type="match status" value="1"/>
</dbReference>
<geneLocation type="plasmid" evidence="10">
    <name>peu3</name>
</geneLocation>
<dbReference type="GO" id="GO:0016787">
    <property type="term" value="F:hydrolase activity"/>
    <property type="evidence" value="ECO:0007669"/>
    <property type="project" value="UniProtKB-KW"/>
</dbReference>
<dbReference type="InterPro" id="IPR029060">
    <property type="entry name" value="PIN-like_dom_sf"/>
</dbReference>
<dbReference type="InterPro" id="IPR002716">
    <property type="entry name" value="PIN_dom"/>
</dbReference>
<evidence type="ECO:0000256" key="5">
    <source>
        <dbReference type="ARBA" id="ARBA00022801"/>
    </source>
</evidence>
<evidence type="ECO:0000256" key="4">
    <source>
        <dbReference type="ARBA" id="ARBA00022723"/>
    </source>
</evidence>
<proteinExistence type="inferred from homology"/>
<keyword evidence="9" id="KW-0614">Plasmid</keyword>
<keyword evidence="6" id="KW-0460">Magnesium</keyword>
<evidence type="ECO:0000259" key="8">
    <source>
        <dbReference type="Pfam" id="PF01850"/>
    </source>
</evidence>
<organism evidence="9 10">
    <name type="scientific">Euhalothece natronophila Z-M001</name>
    <dbReference type="NCBI Taxonomy" id="522448"/>
    <lineage>
        <taxon>Bacteria</taxon>
        <taxon>Bacillati</taxon>
        <taxon>Cyanobacteriota</taxon>
        <taxon>Cyanophyceae</taxon>
        <taxon>Oscillatoriophycideae</taxon>
        <taxon>Chroococcales</taxon>
        <taxon>Halothecacae</taxon>
        <taxon>Halothece cluster</taxon>
        <taxon>Euhalothece</taxon>
    </lineage>
</organism>
<dbReference type="KEGG" id="enn:FRE64_17060"/>
<evidence type="ECO:0000256" key="2">
    <source>
        <dbReference type="ARBA" id="ARBA00022649"/>
    </source>
</evidence>
<feature type="domain" description="PIN" evidence="8">
    <location>
        <begin position="2"/>
        <end position="119"/>
    </location>
</feature>
<keyword evidence="5" id="KW-0378">Hydrolase</keyword>
<keyword evidence="2" id="KW-1277">Toxin-antitoxin system</keyword>
<evidence type="ECO:0000256" key="7">
    <source>
        <dbReference type="ARBA" id="ARBA00038093"/>
    </source>
</evidence>
<keyword evidence="4" id="KW-0479">Metal-binding</keyword>
<sequence length="133" mass="15203">MYLLDTNICIAIIKENFDVIAQFRLKYQECYLSTLVLGELYKGVYCSSRVEKNLATLRKFEINLPKVGFDAPAANEFGKIQGELRRMGKPTGNLDALIAAVARSRQDILVTDNTRHFINIPNIQLENWLHNSR</sequence>
<evidence type="ECO:0000256" key="1">
    <source>
        <dbReference type="ARBA" id="ARBA00001946"/>
    </source>
</evidence>
<dbReference type="Pfam" id="PF01850">
    <property type="entry name" value="PIN"/>
    <property type="match status" value="1"/>
</dbReference>
<name>A0A5B8NRK0_9CHRO</name>
<dbReference type="Proteomes" id="UP000318453">
    <property type="component" value="Plasmid pEu3"/>
</dbReference>
<dbReference type="AlphaFoldDB" id="A0A5B8NRK0"/>
<dbReference type="OrthoDB" id="9796690at2"/>
<accession>A0A5B8NRK0</accession>